<dbReference type="InterPro" id="IPR043198">
    <property type="entry name" value="Cyclin/Ssn8"/>
</dbReference>
<keyword evidence="11" id="KW-1185">Reference proteome</keyword>
<reference evidence="10 11" key="1">
    <citation type="journal article" date="2020" name="Nat. Commun.">
        <title>Genome of Tripterygium wilfordii and identification of cytochrome P450 involved in triptolide biosynthesis.</title>
        <authorList>
            <person name="Tu L."/>
            <person name="Su P."/>
            <person name="Zhang Z."/>
            <person name="Gao L."/>
            <person name="Wang J."/>
            <person name="Hu T."/>
            <person name="Zhou J."/>
            <person name="Zhang Y."/>
            <person name="Zhao Y."/>
            <person name="Liu Y."/>
            <person name="Song Y."/>
            <person name="Tong Y."/>
            <person name="Lu Y."/>
            <person name="Yang J."/>
            <person name="Xu C."/>
            <person name="Jia M."/>
            <person name="Peters R.J."/>
            <person name="Huang L."/>
            <person name="Gao W."/>
        </authorList>
    </citation>
    <scope>NUCLEOTIDE SEQUENCE [LARGE SCALE GENOMIC DNA]</scope>
    <source>
        <strain evidence="11">cv. XIE 37</strain>
        <tissue evidence="10">Leaf</tissue>
    </source>
</reference>
<keyword evidence="4" id="KW-0131">Cell cycle</keyword>
<dbReference type="GO" id="GO:0016538">
    <property type="term" value="F:cyclin-dependent protein serine/threonine kinase regulator activity"/>
    <property type="evidence" value="ECO:0007669"/>
    <property type="project" value="InterPro"/>
</dbReference>
<dbReference type="Pfam" id="PF00134">
    <property type="entry name" value="Cyclin_N"/>
    <property type="match status" value="1"/>
</dbReference>
<keyword evidence="2" id="KW-0132">Cell division</keyword>
<feature type="domain" description="Cyclin-like" evidence="9">
    <location>
        <begin position="181"/>
        <end position="265"/>
    </location>
</feature>
<proteinExistence type="inferred from homology"/>
<accession>A0A7J7DLC6</accession>
<dbReference type="FunCoup" id="A0A7J7DLC6">
    <property type="interactions" value="2348"/>
</dbReference>
<comment type="caution">
    <text evidence="10">The sequence shown here is derived from an EMBL/GenBank/DDBJ whole genome shotgun (WGS) entry which is preliminary data.</text>
</comment>
<comment type="subunit">
    <text evidence="1">Interacts with the CDC2 protein kinase to form a serine/threonine kinase holoenzyme complex also known as maturation promoting factor (MPF). The cyclin subunit imparts substrate specificity to the complex.</text>
</comment>
<evidence type="ECO:0000313" key="10">
    <source>
        <dbReference type="EMBL" id="KAF5747137.1"/>
    </source>
</evidence>
<evidence type="ECO:0000259" key="9">
    <source>
        <dbReference type="SMART" id="SM00385"/>
    </source>
</evidence>
<protein>
    <recommendedName>
        <fullName evidence="5">B-like cyclin</fullName>
    </recommendedName>
</protein>
<evidence type="ECO:0000256" key="7">
    <source>
        <dbReference type="RuleBase" id="RU000383"/>
    </source>
</evidence>
<name>A0A7J7DLC6_TRIWF</name>
<keyword evidence="3 7" id="KW-0195">Cyclin</keyword>
<dbReference type="InterPro" id="IPR013763">
    <property type="entry name" value="Cyclin-like_dom"/>
</dbReference>
<dbReference type="PANTHER" id="PTHR10026">
    <property type="entry name" value="CYCLIN"/>
    <property type="match status" value="1"/>
</dbReference>
<comment type="similarity">
    <text evidence="6">Belongs to the cyclin family. Cyclin T subfamily.</text>
</comment>
<dbReference type="InterPro" id="IPR006671">
    <property type="entry name" value="Cyclin_N"/>
</dbReference>
<gene>
    <name evidence="10" type="ORF">HS088_TW06G01318</name>
</gene>
<dbReference type="InterPro" id="IPR036915">
    <property type="entry name" value="Cyclin-like_sf"/>
</dbReference>
<evidence type="ECO:0000256" key="5">
    <source>
        <dbReference type="ARBA" id="ARBA00032263"/>
    </source>
</evidence>
<feature type="compositionally biased region" description="Polar residues" evidence="8">
    <location>
        <begin position="360"/>
        <end position="374"/>
    </location>
</feature>
<dbReference type="Proteomes" id="UP000593562">
    <property type="component" value="Unassembled WGS sequence"/>
</dbReference>
<evidence type="ECO:0000256" key="2">
    <source>
        <dbReference type="ARBA" id="ARBA00022618"/>
    </source>
</evidence>
<evidence type="ECO:0000313" key="11">
    <source>
        <dbReference type="Proteomes" id="UP000593562"/>
    </source>
</evidence>
<feature type="region of interest" description="Disordered" evidence="8">
    <location>
        <begin position="354"/>
        <end position="374"/>
    </location>
</feature>
<dbReference type="GO" id="GO:0051301">
    <property type="term" value="P:cell division"/>
    <property type="evidence" value="ECO:0007669"/>
    <property type="project" value="UniProtKB-KW"/>
</dbReference>
<dbReference type="SMART" id="SM00385">
    <property type="entry name" value="CYCLIN"/>
    <property type="match status" value="2"/>
</dbReference>
<evidence type="ECO:0000256" key="4">
    <source>
        <dbReference type="ARBA" id="ARBA00023306"/>
    </source>
</evidence>
<organism evidence="10 11">
    <name type="scientific">Tripterygium wilfordii</name>
    <name type="common">Thunder God vine</name>
    <dbReference type="NCBI Taxonomy" id="458696"/>
    <lineage>
        <taxon>Eukaryota</taxon>
        <taxon>Viridiplantae</taxon>
        <taxon>Streptophyta</taxon>
        <taxon>Embryophyta</taxon>
        <taxon>Tracheophyta</taxon>
        <taxon>Spermatophyta</taxon>
        <taxon>Magnoliopsida</taxon>
        <taxon>eudicotyledons</taxon>
        <taxon>Gunneridae</taxon>
        <taxon>Pentapetalae</taxon>
        <taxon>rosids</taxon>
        <taxon>fabids</taxon>
        <taxon>Celastrales</taxon>
        <taxon>Celastraceae</taxon>
        <taxon>Tripterygium</taxon>
    </lineage>
</organism>
<evidence type="ECO:0000256" key="8">
    <source>
        <dbReference type="SAM" id="MobiDB-lite"/>
    </source>
</evidence>
<dbReference type="FunFam" id="1.10.472.10:FF:000081">
    <property type="entry name" value="Cyclin family protein"/>
    <property type="match status" value="1"/>
</dbReference>
<dbReference type="SUPFAM" id="SSF47954">
    <property type="entry name" value="Cyclin-like"/>
    <property type="match status" value="2"/>
</dbReference>
<dbReference type="CDD" id="cd20587">
    <property type="entry name" value="CYCLIN_AcCycT_rpt1"/>
    <property type="match status" value="1"/>
</dbReference>
<evidence type="ECO:0000256" key="3">
    <source>
        <dbReference type="ARBA" id="ARBA00023127"/>
    </source>
</evidence>
<evidence type="ECO:0000256" key="6">
    <source>
        <dbReference type="ARBA" id="ARBA00061204"/>
    </source>
</evidence>
<dbReference type="OrthoDB" id="10264655at2759"/>
<evidence type="ECO:0000256" key="1">
    <source>
        <dbReference type="ARBA" id="ARBA00011177"/>
    </source>
</evidence>
<dbReference type="EMBL" id="JAAARO010000006">
    <property type="protein sequence ID" value="KAF5747137.1"/>
    <property type="molecule type" value="Genomic_DNA"/>
</dbReference>
<dbReference type="AlphaFoldDB" id="A0A7J7DLC6"/>
<sequence length="431" mass="48640">MAGQQSVIPYQQGITTFEGTVNLSQQPLFYTPKWYFSREEIEDCSPSRKDGIDLEMESKLRKMYCSFLRELGMKLKLPQVTIACAILLCHRFYVRQSHAKNDWQTIATVSMFVACKIEDVPQLLRNVIVVAYEILYKWDPSAAKRVRQKDFYEKQKELILIGERLLLGTIAFDLDVQLPYPPLVRALKKLNILSNVAKVAWNFVNDWLCTTLCLQFKPHYIAAGSLYLAAEVQKVKLPEEKGNIWWMEFEVSTKKLKEVIRHMIKLLKDDKKQTPLPKSKIVDQSSVSVGKQSTTSPESCISIGSVTESPSCNKSMVDKGGIGKSLTSGDMYVCAKEVLPYPTSSTSAGTAVEECDVESQPKTGGSDSLSGDKVISSNNMYRKIDPSRIREALKRKRSIQVAKKKVVEVMDAEIGSEAWIEKELENGIQLE</sequence>
<feature type="domain" description="Cyclin-like" evidence="9">
    <location>
        <begin position="66"/>
        <end position="168"/>
    </location>
</feature>
<dbReference type="GO" id="GO:0006357">
    <property type="term" value="P:regulation of transcription by RNA polymerase II"/>
    <property type="evidence" value="ECO:0007669"/>
    <property type="project" value="InterPro"/>
</dbReference>
<dbReference type="InParanoid" id="A0A7J7DLC6"/>
<dbReference type="Gene3D" id="1.10.472.10">
    <property type="entry name" value="Cyclin-like"/>
    <property type="match status" value="2"/>
</dbReference>